<dbReference type="InterPro" id="IPR006035">
    <property type="entry name" value="Ureohydrolase"/>
</dbReference>
<proteinExistence type="predicted"/>
<dbReference type="KEGG" id="ddo:I597_0021"/>
<dbReference type="OrthoDB" id="931936at2"/>
<dbReference type="CDD" id="cd09988">
    <property type="entry name" value="Formimidoylglutamase"/>
    <property type="match status" value="1"/>
</dbReference>
<comment type="caution">
    <text evidence="1">The sequence shown here is derived from an EMBL/GenBank/DDBJ whole genome shotgun (WGS) entry which is preliminary data.</text>
</comment>
<dbReference type="RefSeq" id="WP_035325401.1">
    <property type="nucleotide sequence ID" value="NZ_CP015125.1"/>
</dbReference>
<dbReference type="Gene3D" id="3.40.800.10">
    <property type="entry name" value="Ureohydrolase domain"/>
    <property type="match status" value="1"/>
</dbReference>
<dbReference type="Pfam" id="PF00491">
    <property type="entry name" value="Arginase"/>
    <property type="match status" value="1"/>
</dbReference>
<gene>
    <name evidence="1" type="ORF">NV36_05785</name>
</gene>
<dbReference type="Proteomes" id="UP000030140">
    <property type="component" value="Unassembled WGS sequence"/>
</dbReference>
<dbReference type="InterPro" id="IPR023696">
    <property type="entry name" value="Ureohydrolase_dom_sf"/>
</dbReference>
<dbReference type="GO" id="GO:0046872">
    <property type="term" value="F:metal ion binding"/>
    <property type="evidence" value="ECO:0007669"/>
    <property type="project" value="InterPro"/>
</dbReference>
<organism evidence="1 2">
    <name type="scientific">Dokdonia donghaensis DSW-1</name>
    <dbReference type="NCBI Taxonomy" id="1300343"/>
    <lineage>
        <taxon>Bacteria</taxon>
        <taxon>Pseudomonadati</taxon>
        <taxon>Bacteroidota</taxon>
        <taxon>Flavobacteriia</taxon>
        <taxon>Flavobacteriales</taxon>
        <taxon>Flavobacteriaceae</taxon>
        <taxon>Dokdonia</taxon>
    </lineage>
</organism>
<dbReference type="EMBL" id="JSAQ01000001">
    <property type="protein sequence ID" value="KGO06397.1"/>
    <property type="molecule type" value="Genomic_DNA"/>
</dbReference>
<sequence length="388" mass="44773">MAFEVLLPIPDLALAHIQLQHHQSLGNNIRLHSEQEGLPELEGVRIAIVCLREKRRDPNNLSDGLSFTEVRRTFYELFPGNWHTTIADLGDIDAGASVDDTYFAIRTLNESLFKKDIIPIYIGGSQDLVYPIYRSYDKLDQMVNIVNVDSRFDLGDASQPINNKSYVGKIIVTEPYNLFNYSNIGYQTYFNPQEEIDLMDKLYFDSYRLGNVSAAMNITEPVMRDADLVAIDLNAIRSSELSTRHNKMPNGFDGKEICTIARYAGISDRVSSFGIFEYHNDVQEEKAAMLVAQMMWYFIEGVNFRASENMDIEKGNFLTYQVPIEDEVLTFYKSEKTARWWIEIPFIMGLNNKLKRHTLLPCTYQDYLDACNQNIPERWFKARKKNEV</sequence>
<dbReference type="PATRIC" id="fig|1300343.5.peg.21"/>
<evidence type="ECO:0000313" key="1">
    <source>
        <dbReference type="EMBL" id="KGO06397.1"/>
    </source>
</evidence>
<dbReference type="AlphaFoldDB" id="A0A0A2GT59"/>
<dbReference type="GO" id="GO:0016813">
    <property type="term" value="F:hydrolase activity, acting on carbon-nitrogen (but not peptide) bonds, in linear amidines"/>
    <property type="evidence" value="ECO:0007669"/>
    <property type="project" value="UniProtKB-ARBA"/>
</dbReference>
<protein>
    <submittedName>
        <fullName evidence="1">Arginase</fullName>
    </submittedName>
</protein>
<evidence type="ECO:0000313" key="2">
    <source>
        <dbReference type="Proteomes" id="UP000030140"/>
    </source>
</evidence>
<reference evidence="1 2" key="1">
    <citation type="submission" date="2014-10" db="EMBL/GenBank/DDBJ databases">
        <title>Draft genome sequence of the proteorhodopsin-containing marine bacterium Dokdonia donghaensis.</title>
        <authorList>
            <person name="Gomez-Consarnau L."/>
            <person name="Gonzalez J.M."/>
            <person name="Riedel T."/>
            <person name="Jaenicke S."/>
            <person name="Wagner-Doebler I."/>
            <person name="Fuhrman J.A."/>
        </authorList>
    </citation>
    <scope>NUCLEOTIDE SEQUENCE [LARGE SCALE GENOMIC DNA]</scope>
    <source>
        <strain evidence="1 2">DSW-1</strain>
    </source>
</reference>
<dbReference type="SUPFAM" id="SSF52768">
    <property type="entry name" value="Arginase/deacetylase"/>
    <property type="match status" value="1"/>
</dbReference>
<keyword evidence="2" id="KW-1185">Reference proteome</keyword>
<name>A0A0A2GT59_9FLAO</name>
<accession>A0A0A2GT59</accession>